<keyword evidence="9" id="KW-1185">Reference proteome</keyword>
<feature type="transmembrane region" description="Helical" evidence="7">
    <location>
        <begin position="216"/>
        <end position="235"/>
    </location>
</feature>
<feature type="transmembrane region" description="Helical" evidence="7">
    <location>
        <begin position="50"/>
        <end position="74"/>
    </location>
</feature>
<protein>
    <submittedName>
        <fullName evidence="8">Cation ABC superfamily ATP binding cassette transporter, membrane protein</fullName>
    </submittedName>
</protein>
<dbReference type="AlphaFoldDB" id="A0A0R2CSK5"/>
<name>A0A0R2CSK5_9LACO</name>
<accession>A0A0R2CSK5</accession>
<comment type="subcellular location">
    <subcellularLocation>
        <location evidence="6">Cell membrane</location>
        <topology evidence="6">Multi-pass membrane protein</topology>
    </subcellularLocation>
    <subcellularLocation>
        <location evidence="1">Membrane</location>
        <topology evidence="1">Multi-pass membrane protein</topology>
    </subcellularLocation>
</comment>
<gene>
    <name evidence="8" type="ORF">FC56_GL001066</name>
</gene>
<dbReference type="GO" id="GO:0043190">
    <property type="term" value="C:ATP-binding cassette (ABC) transporter complex"/>
    <property type="evidence" value="ECO:0007669"/>
    <property type="project" value="InterPro"/>
</dbReference>
<dbReference type="STRING" id="1423802.FC56_GL001066"/>
<feature type="transmembrane region" description="Helical" evidence="7">
    <location>
        <begin position="86"/>
        <end position="105"/>
    </location>
</feature>
<dbReference type="PATRIC" id="fig|1423802.4.peg.1080"/>
<dbReference type="GO" id="GO:0055085">
    <property type="term" value="P:transmembrane transport"/>
    <property type="evidence" value="ECO:0007669"/>
    <property type="project" value="InterPro"/>
</dbReference>
<comment type="caution">
    <text evidence="8">The sequence shown here is derived from an EMBL/GenBank/DDBJ whole genome shotgun (WGS) entry which is preliminary data.</text>
</comment>
<evidence type="ECO:0000256" key="7">
    <source>
        <dbReference type="SAM" id="Phobius"/>
    </source>
</evidence>
<proteinExistence type="inferred from homology"/>
<dbReference type="PANTHER" id="PTHR30477">
    <property type="entry name" value="ABC-TRANSPORTER METAL-BINDING PROTEIN"/>
    <property type="match status" value="1"/>
</dbReference>
<feature type="transmembrane region" description="Helical" evidence="7">
    <location>
        <begin position="188"/>
        <end position="209"/>
    </location>
</feature>
<feature type="transmembrane region" description="Helical" evidence="7">
    <location>
        <begin position="241"/>
        <end position="259"/>
    </location>
</feature>
<comment type="similarity">
    <text evidence="2 6">Belongs to the ABC-3 integral membrane protein family.</text>
</comment>
<dbReference type="RefSeq" id="WP_056977154.1">
    <property type="nucleotide sequence ID" value="NZ_AYZR01000001.1"/>
</dbReference>
<reference evidence="8 9" key="1">
    <citation type="journal article" date="2015" name="Genome Announc.">
        <title>Expanding the biotechnology potential of lactobacilli through comparative genomics of 213 strains and associated genera.</title>
        <authorList>
            <person name="Sun Z."/>
            <person name="Harris H.M."/>
            <person name="McCann A."/>
            <person name="Guo C."/>
            <person name="Argimon S."/>
            <person name="Zhang W."/>
            <person name="Yang X."/>
            <person name="Jeffery I.B."/>
            <person name="Cooney J.C."/>
            <person name="Kagawa T.F."/>
            <person name="Liu W."/>
            <person name="Song Y."/>
            <person name="Salvetti E."/>
            <person name="Wrobel A."/>
            <person name="Rasinkangas P."/>
            <person name="Parkhill J."/>
            <person name="Rea M.C."/>
            <person name="O'Sullivan O."/>
            <person name="Ritari J."/>
            <person name="Douillard F.P."/>
            <person name="Paul Ross R."/>
            <person name="Yang R."/>
            <person name="Briner A.E."/>
            <person name="Felis G.E."/>
            <person name="de Vos W.M."/>
            <person name="Barrangou R."/>
            <person name="Klaenhammer T.R."/>
            <person name="Caufield P.W."/>
            <person name="Cui Y."/>
            <person name="Zhang H."/>
            <person name="O'Toole P.W."/>
        </authorList>
    </citation>
    <scope>NUCLEOTIDE SEQUENCE [LARGE SCALE GENOMIC DNA]</scope>
    <source>
        <strain evidence="8 9">DSM 24302</strain>
    </source>
</reference>
<dbReference type="Proteomes" id="UP000051256">
    <property type="component" value="Unassembled WGS sequence"/>
</dbReference>
<evidence type="ECO:0000313" key="8">
    <source>
        <dbReference type="EMBL" id="KRM94765.1"/>
    </source>
</evidence>
<dbReference type="EMBL" id="AYZR01000001">
    <property type="protein sequence ID" value="KRM94765.1"/>
    <property type="molecule type" value="Genomic_DNA"/>
</dbReference>
<dbReference type="SUPFAM" id="SSF81345">
    <property type="entry name" value="ABC transporter involved in vitamin B12 uptake, BtuC"/>
    <property type="match status" value="1"/>
</dbReference>
<evidence type="ECO:0000256" key="5">
    <source>
        <dbReference type="ARBA" id="ARBA00023136"/>
    </source>
</evidence>
<feature type="transmembrane region" description="Helical" evidence="7">
    <location>
        <begin position="129"/>
        <end position="150"/>
    </location>
</feature>
<dbReference type="Pfam" id="PF00950">
    <property type="entry name" value="ABC-3"/>
    <property type="match status" value="1"/>
</dbReference>
<evidence type="ECO:0000256" key="1">
    <source>
        <dbReference type="ARBA" id="ARBA00004141"/>
    </source>
</evidence>
<keyword evidence="3 6" id="KW-0812">Transmembrane</keyword>
<evidence type="ECO:0000256" key="4">
    <source>
        <dbReference type="ARBA" id="ARBA00022989"/>
    </source>
</evidence>
<evidence type="ECO:0000313" key="9">
    <source>
        <dbReference type="Proteomes" id="UP000051256"/>
    </source>
</evidence>
<feature type="transmembrane region" description="Helical" evidence="7">
    <location>
        <begin position="12"/>
        <end position="30"/>
    </location>
</feature>
<sequence length="268" mass="28501">MFSFEFMRNAYTAGTLIAIVSGVMGVFVIARKMAFMTHTLSEIGFAGASFGMFAGWSPLNGMLLFTIVSSILVGRLSGTNESRRESVISAISGLFIGLGILFLALSDQSSSYATNILFGSVVGISRADVWQMSILSLAILLVVLLVYRNLKDASFDPTGARANGVAVNILGVVFLVLLALSVSVAAQIVGSLLIFILLTLPAASARYFAHSVSGMMLTAVGCALLGVWLGLYLGYLTNWPVTFFIAVIEAAIYGIALLVNHYQSQITE</sequence>
<keyword evidence="6" id="KW-0813">Transport</keyword>
<dbReference type="GO" id="GO:0010043">
    <property type="term" value="P:response to zinc ion"/>
    <property type="evidence" value="ECO:0007669"/>
    <property type="project" value="TreeGrafter"/>
</dbReference>
<evidence type="ECO:0000256" key="6">
    <source>
        <dbReference type="RuleBase" id="RU003943"/>
    </source>
</evidence>
<evidence type="ECO:0000256" key="2">
    <source>
        <dbReference type="ARBA" id="ARBA00008034"/>
    </source>
</evidence>
<organism evidence="8 9">
    <name type="scientific">Lentilactobacillus senioris DSM 24302 = JCM 17472</name>
    <dbReference type="NCBI Taxonomy" id="1423802"/>
    <lineage>
        <taxon>Bacteria</taxon>
        <taxon>Bacillati</taxon>
        <taxon>Bacillota</taxon>
        <taxon>Bacilli</taxon>
        <taxon>Lactobacillales</taxon>
        <taxon>Lactobacillaceae</taxon>
        <taxon>Lentilactobacillus</taxon>
    </lineage>
</organism>
<keyword evidence="4 7" id="KW-1133">Transmembrane helix</keyword>
<dbReference type="Gene3D" id="1.10.3470.10">
    <property type="entry name" value="ABC transporter involved in vitamin B12 uptake, BtuC"/>
    <property type="match status" value="1"/>
</dbReference>
<evidence type="ECO:0000256" key="3">
    <source>
        <dbReference type="ARBA" id="ARBA00022692"/>
    </source>
</evidence>
<dbReference type="InterPro" id="IPR037294">
    <property type="entry name" value="ABC_BtuC-like"/>
</dbReference>
<dbReference type="PANTHER" id="PTHR30477:SF13">
    <property type="entry name" value="IRON TRANSPORT SYSTEM MEMBRANE PROTEIN HI_0360-RELATED"/>
    <property type="match status" value="1"/>
</dbReference>
<dbReference type="InterPro" id="IPR001626">
    <property type="entry name" value="ABC_TroCD"/>
</dbReference>
<keyword evidence="5 7" id="KW-0472">Membrane</keyword>
<feature type="transmembrane region" description="Helical" evidence="7">
    <location>
        <begin position="162"/>
        <end position="182"/>
    </location>
</feature>